<feature type="compositionally biased region" description="Gly residues" evidence="5">
    <location>
        <begin position="114"/>
        <end position="123"/>
    </location>
</feature>
<evidence type="ECO:0000256" key="4">
    <source>
        <dbReference type="ARBA" id="ARBA00024045"/>
    </source>
</evidence>
<protein>
    <submittedName>
        <fullName evidence="7">Heavy metal-associated isoprenylated plant protein 32-like</fullName>
    </submittedName>
</protein>
<dbReference type="Gene3D" id="3.30.70.100">
    <property type="match status" value="1"/>
</dbReference>
<keyword evidence="3" id="KW-0449">Lipoprotein</keyword>
<name>A0AAX6HN07_IRIPA</name>
<evidence type="ECO:0000256" key="1">
    <source>
        <dbReference type="ARBA" id="ARBA00022481"/>
    </source>
</evidence>
<evidence type="ECO:0000313" key="8">
    <source>
        <dbReference type="Proteomes" id="UP001140949"/>
    </source>
</evidence>
<keyword evidence="1" id="KW-0488">Methylation</keyword>
<proteinExistence type="inferred from homology"/>
<feature type="compositionally biased region" description="Acidic residues" evidence="5">
    <location>
        <begin position="159"/>
        <end position="189"/>
    </location>
</feature>
<feature type="compositionally biased region" description="Low complexity" evidence="5">
    <location>
        <begin position="104"/>
        <end position="113"/>
    </location>
</feature>
<sequence length="376" mass="39589">MSKGSDSNLNFLKTQTCVLKVNICCDGCKIKVKKLLQKIDGVYTINIDSEKGKVTVSGSASPATLIKKLCKAGKHAELLGPRSGNSNSTSNNFHEQLQKLQLHQKGNGNPTKNGAGGGGGGGGKEQKGQQLLQQMKGVQDLKMPQTKDQKKNAKFTFPSEDEEEDDDDMYDSEDGDDYDYDDEDLDGFEDDHKHSKKKPVKEKGGGGGKKESHGGGGGGGCGHKDGKNGGDKNKKGAPGGNGKDGNNGGKNKKGGGAAGGANNPTKMAMGGQGMQGTNTGTMGAPVGHPMNLSAGGMPPGYYQGGMAAAQQQQQQQQYMAAMQQRMMMNGPMHYGQQPMMGYSQPMGQMPPPPPAYGEPAYAHYFSDENPNSCTVM</sequence>
<dbReference type="CDD" id="cd00371">
    <property type="entry name" value="HMA"/>
    <property type="match status" value="1"/>
</dbReference>
<evidence type="ECO:0000256" key="2">
    <source>
        <dbReference type="ARBA" id="ARBA00022723"/>
    </source>
</evidence>
<dbReference type="InterPro" id="IPR036163">
    <property type="entry name" value="HMA_dom_sf"/>
</dbReference>
<reference evidence="7" key="2">
    <citation type="submission" date="2023-04" db="EMBL/GenBank/DDBJ databases">
        <authorList>
            <person name="Bruccoleri R.E."/>
            <person name="Oakeley E.J."/>
            <person name="Faust A.-M."/>
            <person name="Dessus-Babus S."/>
            <person name="Altorfer M."/>
            <person name="Burckhardt D."/>
            <person name="Oertli M."/>
            <person name="Naumann U."/>
            <person name="Petersen F."/>
            <person name="Wong J."/>
        </authorList>
    </citation>
    <scope>NUCLEOTIDE SEQUENCE</scope>
    <source>
        <strain evidence="7">GSM-AAB239-AS_SAM_17_03QT</strain>
        <tissue evidence="7">Leaf</tissue>
    </source>
</reference>
<feature type="compositionally biased region" description="Low complexity" evidence="5">
    <location>
        <begin position="128"/>
        <end position="137"/>
    </location>
</feature>
<feature type="compositionally biased region" description="Basic and acidic residues" evidence="5">
    <location>
        <begin position="222"/>
        <end position="234"/>
    </location>
</feature>
<dbReference type="InterPro" id="IPR006121">
    <property type="entry name" value="HMA_dom"/>
</dbReference>
<organism evidence="7 8">
    <name type="scientific">Iris pallida</name>
    <name type="common">Sweet iris</name>
    <dbReference type="NCBI Taxonomy" id="29817"/>
    <lineage>
        <taxon>Eukaryota</taxon>
        <taxon>Viridiplantae</taxon>
        <taxon>Streptophyta</taxon>
        <taxon>Embryophyta</taxon>
        <taxon>Tracheophyta</taxon>
        <taxon>Spermatophyta</taxon>
        <taxon>Magnoliopsida</taxon>
        <taxon>Liliopsida</taxon>
        <taxon>Asparagales</taxon>
        <taxon>Iridaceae</taxon>
        <taxon>Iridoideae</taxon>
        <taxon>Irideae</taxon>
        <taxon>Iris</taxon>
    </lineage>
</organism>
<reference evidence="7" key="1">
    <citation type="journal article" date="2023" name="GigaByte">
        <title>Genome assembly of the bearded iris, Iris pallida Lam.</title>
        <authorList>
            <person name="Bruccoleri R.E."/>
            <person name="Oakeley E.J."/>
            <person name="Faust A.M.E."/>
            <person name="Altorfer M."/>
            <person name="Dessus-Babus S."/>
            <person name="Burckhardt D."/>
            <person name="Oertli M."/>
            <person name="Naumann U."/>
            <person name="Petersen F."/>
            <person name="Wong J."/>
        </authorList>
    </citation>
    <scope>NUCLEOTIDE SEQUENCE</scope>
    <source>
        <strain evidence="7">GSM-AAB239-AS_SAM_17_03QT</strain>
    </source>
</reference>
<dbReference type="AlphaFoldDB" id="A0AAX6HN07"/>
<feature type="compositionally biased region" description="Low complexity" evidence="5">
    <location>
        <begin position="260"/>
        <end position="272"/>
    </location>
</feature>
<dbReference type="SUPFAM" id="SSF55008">
    <property type="entry name" value="HMA, heavy metal-associated domain"/>
    <property type="match status" value="1"/>
</dbReference>
<dbReference type="Proteomes" id="UP001140949">
    <property type="component" value="Unassembled WGS sequence"/>
</dbReference>
<dbReference type="Pfam" id="PF00403">
    <property type="entry name" value="HMA"/>
    <property type="match status" value="1"/>
</dbReference>
<dbReference type="GO" id="GO:0046872">
    <property type="term" value="F:metal ion binding"/>
    <property type="evidence" value="ECO:0007669"/>
    <property type="project" value="UniProtKB-KW"/>
</dbReference>
<feature type="domain" description="HMA" evidence="6">
    <location>
        <begin position="14"/>
        <end position="77"/>
    </location>
</feature>
<dbReference type="PANTHER" id="PTHR45868">
    <property type="entry name" value="HEAVY METAL-ASSOCIATED ISOPRENYLATED PLANT PROTEIN 33-RELATED"/>
    <property type="match status" value="1"/>
</dbReference>
<feature type="compositionally biased region" description="Basic and acidic residues" evidence="5">
    <location>
        <begin position="201"/>
        <end position="213"/>
    </location>
</feature>
<feature type="compositionally biased region" description="Gly residues" evidence="5">
    <location>
        <begin position="237"/>
        <end position="259"/>
    </location>
</feature>
<evidence type="ECO:0000256" key="3">
    <source>
        <dbReference type="ARBA" id="ARBA00023289"/>
    </source>
</evidence>
<feature type="region of interest" description="Disordered" evidence="5">
    <location>
        <begin position="104"/>
        <end position="272"/>
    </location>
</feature>
<evidence type="ECO:0000256" key="5">
    <source>
        <dbReference type="SAM" id="MobiDB-lite"/>
    </source>
</evidence>
<comment type="similarity">
    <text evidence="4">Belongs to the HIPP family.</text>
</comment>
<dbReference type="PROSITE" id="PS50846">
    <property type="entry name" value="HMA_2"/>
    <property type="match status" value="1"/>
</dbReference>
<dbReference type="EMBL" id="JANAVB010008197">
    <property type="protein sequence ID" value="KAJ6841954.1"/>
    <property type="molecule type" value="Genomic_DNA"/>
</dbReference>
<comment type="caution">
    <text evidence="7">The sequence shown here is derived from an EMBL/GenBank/DDBJ whole genome shotgun (WGS) entry which is preliminary data.</text>
</comment>
<keyword evidence="3" id="KW-0636">Prenylation</keyword>
<evidence type="ECO:0000259" key="6">
    <source>
        <dbReference type="PROSITE" id="PS50846"/>
    </source>
</evidence>
<evidence type="ECO:0000313" key="7">
    <source>
        <dbReference type="EMBL" id="KAJ6841954.1"/>
    </source>
</evidence>
<gene>
    <name evidence="7" type="ORF">M6B38_303825</name>
</gene>
<dbReference type="PANTHER" id="PTHR45868:SF93">
    <property type="entry name" value="OS12G0144600 PROTEIN"/>
    <property type="match status" value="1"/>
</dbReference>
<accession>A0AAX6HN07</accession>
<keyword evidence="2" id="KW-0479">Metal-binding</keyword>
<keyword evidence="8" id="KW-1185">Reference proteome</keyword>